<proteinExistence type="predicted"/>
<dbReference type="InterPro" id="IPR013325">
    <property type="entry name" value="RNA_pol_sigma_r2"/>
</dbReference>
<dbReference type="GO" id="GO:0016987">
    <property type="term" value="F:sigma factor activity"/>
    <property type="evidence" value="ECO:0007669"/>
    <property type="project" value="InterPro"/>
</dbReference>
<dbReference type="InterPro" id="IPR014284">
    <property type="entry name" value="RNA_pol_sigma-70_dom"/>
</dbReference>
<dbReference type="GO" id="GO:0003677">
    <property type="term" value="F:DNA binding"/>
    <property type="evidence" value="ECO:0007669"/>
    <property type="project" value="InterPro"/>
</dbReference>
<dbReference type="Gene3D" id="1.10.1740.10">
    <property type="match status" value="1"/>
</dbReference>
<dbReference type="HOGENOM" id="CLU_047691_22_0_10"/>
<protein>
    <submittedName>
        <fullName evidence="4">RNA polymerase sigma factor, sigma-70 family</fullName>
    </submittedName>
</protein>
<dbReference type="SUPFAM" id="SSF88946">
    <property type="entry name" value="Sigma2 domain of RNA polymerase sigma factors"/>
    <property type="match status" value="1"/>
</dbReference>
<evidence type="ECO:0000313" key="5">
    <source>
        <dbReference type="Proteomes" id="UP000010796"/>
    </source>
</evidence>
<dbReference type="InterPro" id="IPR032710">
    <property type="entry name" value="NTF2-like_dom_sf"/>
</dbReference>
<dbReference type="InterPro" id="IPR013324">
    <property type="entry name" value="RNA_pol_sigma_r3/r4-like"/>
</dbReference>
<dbReference type="PANTHER" id="PTHR30173">
    <property type="entry name" value="SIGMA 19 FACTOR"/>
    <property type="match status" value="1"/>
</dbReference>
<comment type="subunit">
    <text evidence="1">Interacts transiently with the RNA polymerase catalytic core formed by RpoA, RpoB, RpoC and RpoZ (2 alpha, 1 beta, 1 beta' and 1 omega subunit) to form the RNA polymerase holoenzyme that can initiate transcription.</text>
</comment>
<name>L0FYY2_ECHVK</name>
<evidence type="ECO:0000259" key="3">
    <source>
        <dbReference type="Pfam" id="PF08281"/>
    </source>
</evidence>
<keyword evidence="5" id="KW-1185">Reference proteome</keyword>
<dbReference type="NCBIfam" id="TIGR02937">
    <property type="entry name" value="sigma70-ECF"/>
    <property type="match status" value="1"/>
</dbReference>
<dbReference type="eggNOG" id="COG1595">
    <property type="taxonomic scope" value="Bacteria"/>
</dbReference>
<dbReference type="SUPFAM" id="SSF88659">
    <property type="entry name" value="Sigma3 and sigma4 domains of RNA polymerase sigma factors"/>
    <property type="match status" value="1"/>
</dbReference>
<dbReference type="Gene3D" id="3.10.450.50">
    <property type="match status" value="1"/>
</dbReference>
<dbReference type="Pfam" id="PF04542">
    <property type="entry name" value="Sigma70_r2"/>
    <property type="match status" value="1"/>
</dbReference>
<dbReference type="InterPro" id="IPR052704">
    <property type="entry name" value="ECF_Sigma-70_Domain"/>
</dbReference>
<feature type="domain" description="RNA polymerase sigma-70 region 2" evidence="2">
    <location>
        <begin position="66"/>
        <end position="129"/>
    </location>
</feature>
<accession>L0FYY2</accession>
<dbReference type="EMBL" id="CP003346">
    <property type="protein sequence ID" value="AGA79119.1"/>
    <property type="molecule type" value="Genomic_DNA"/>
</dbReference>
<organism evidence="4 5">
    <name type="scientific">Echinicola vietnamensis (strain DSM 17526 / LMG 23754 / KMM 6221)</name>
    <dbReference type="NCBI Taxonomy" id="926556"/>
    <lineage>
        <taxon>Bacteria</taxon>
        <taxon>Pseudomonadati</taxon>
        <taxon>Bacteroidota</taxon>
        <taxon>Cytophagia</taxon>
        <taxon>Cytophagales</taxon>
        <taxon>Cyclobacteriaceae</taxon>
        <taxon>Echinicola</taxon>
    </lineage>
</organism>
<evidence type="ECO:0000313" key="4">
    <source>
        <dbReference type="EMBL" id="AGA79119.1"/>
    </source>
</evidence>
<dbReference type="AlphaFoldDB" id="L0FYY2"/>
<dbReference type="GO" id="GO:0006352">
    <property type="term" value="P:DNA-templated transcription initiation"/>
    <property type="evidence" value="ECO:0007669"/>
    <property type="project" value="InterPro"/>
</dbReference>
<dbReference type="InterPro" id="IPR013249">
    <property type="entry name" value="RNA_pol_sigma70_r4_t2"/>
</dbReference>
<dbReference type="STRING" id="926556.Echvi_2880"/>
<sequence length="350" mass="40461">MSSPQPFIFKRPLAVKKHRHSLIIEKTFFMEKNLIIYICKETLTILAWRISYPPQFAVKPTYHPMERFRPLLFTYAYNILGAAMEAEDVVQDVFEKFLTLDTNTIQNEKAYLIRMVINQAINRKKQLNRSLLHYPNDWLPEPVITNMDTERLEDEHILSYSMMLLLEQLEPGPRAVFLLKESFGYSHKAISQTLDISQETSRQQLSRAKKKLRNTTSPQVIEPNREGVEAYLKAIKNADAKALEELLLEDISLTSDGGGKVPAGTKLVQGTHRVVAMLQGLFRKFYQEINLLPTTVNHSPAILYLTPAGEVTNCQVFVFENRKIARIFFIRNPEKLLFLQKRLHQLSQKS</sequence>
<evidence type="ECO:0000259" key="2">
    <source>
        <dbReference type="Pfam" id="PF04542"/>
    </source>
</evidence>
<dbReference type="KEGG" id="evi:Echvi_2880"/>
<dbReference type="InterPro" id="IPR007627">
    <property type="entry name" value="RNA_pol_sigma70_r2"/>
</dbReference>
<dbReference type="PANTHER" id="PTHR30173:SF36">
    <property type="entry name" value="ECF RNA POLYMERASE SIGMA FACTOR SIGJ"/>
    <property type="match status" value="1"/>
</dbReference>
<dbReference type="Gene3D" id="1.10.10.10">
    <property type="entry name" value="Winged helix-like DNA-binding domain superfamily/Winged helix DNA-binding domain"/>
    <property type="match status" value="1"/>
</dbReference>
<dbReference type="Proteomes" id="UP000010796">
    <property type="component" value="Chromosome"/>
</dbReference>
<evidence type="ECO:0000256" key="1">
    <source>
        <dbReference type="ARBA" id="ARBA00011344"/>
    </source>
</evidence>
<dbReference type="Pfam" id="PF08281">
    <property type="entry name" value="Sigma70_r4_2"/>
    <property type="match status" value="1"/>
</dbReference>
<gene>
    <name evidence="4" type="ordered locus">Echvi_2880</name>
</gene>
<reference evidence="5" key="1">
    <citation type="submission" date="2012-02" db="EMBL/GenBank/DDBJ databases">
        <title>The complete genome of Echinicola vietnamensis DSM 17526.</title>
        <authorList>
            <person name="Lucas S."/>
            <person name="Copeland A."/>
            <person name="Lapidus A."/>
            <person name="Glavina del Rio T."/>
            <person name="Dalin E."/>
            <person name="Tice H."/>
            <person name="Bruce D."/>
            <person name="Goodwin L."/>
            <person name="Pitluck S."/>
            <person name="Peters L."/>
            <person name="Ovchinnikova G."/>
            <person name="Teshima H."/>
            <person name="Kyrpides N."/>
            <person name="Mavromatis K."/>
            <person name="Ivanova N."/>
            <person name="Brettin T."/>
            <person name="Detter J.C."/>
            <person name="Han C."/>
            <person name="Larimer F."/>
            <person name="Land M."/>
            <person name="Hauser L."/>
            <person name="Markowitz V."/>
            <person name="Cheng J.-F."/>
            <person name="Hugenholtz P."/>
            <person name="Woyke T."/>
            <person name="Wu D."/>
            <person name="Brambilla E."/>
            <person name="Klenk H.-P."/>
            <person name="Eisen J.A."/>
        </authorList>
    </citation>
    <scope>NUCLEOTIDE SEQUENCE [LARGE SCALE GENOMIC DNA]</scope>
    <source>
        <strain evidence="5">DSM 17526 / LMG 23754 / KMM 6221</strain>
    </source>
</reference>
<dbReference type="SUPFAM" id="SSF54427">
    <property type="entry name" value="NTF2-like"/>
    <property type="match status" value="1"/>
</dbReference>
<dbReference type="InterPro" id="IPR036388">
    <property type="entry name" value="WH-like_DNA-bd_sf"/>
</dbReference>
<feature type="domain" description="RNA polymerase sigma factor 70 region 4 type 2" evidence="3">
    <location>
        <begin position="163"/>
        <end position="212"/>
    </location>
</feature>